<dbReference type="AlphaFoldDB" id="A0A420HIM8"/>
<reference evidence="1 2" key="1">
    <citation type="journal article" date="2018" name="BMC Genomics">
        <title>Comparative genome analyses reveal sequence features reflecting distinct modes of host-adaptation between dicot and monocot powdery mildew.</title>
        <authorList>
            <person name="Wu Y."/>
            <person name="Ma X."/>
            <person name="Pan Z."/>
            <person name="Kale S.D."/>
            <person name="Song Y."/>
            <person name="King H."/>
            <person name="Zhang Q."/>
            <person name="Presley C."/>
            <person name="Deng X."/>
            <person name="Wei C.I."/>
            <person name="Xiao S."/>
        </authorList>
    </citation>
    <scope>NUCLEOTIDE SEQUENCE [LARGE SCALE GENOMIC DNA]</scope>
    <source>
        <strain evidence="1">UMSG3</strain>
    </source>
</reference>
<name>A0A420HIM8_9PEZI</name>
<proteinExistence type="predicted"/>
<comment type="caution">
    <text evidence="1">The sequence shown here is derived from an EMBL/GenBank/DDBJ whole genome shotgun (WGS) entry which is preliminary data.</text>
</comment>
<sequence length="53" mass="6092">MKNRNTSAYIQEWEGNENDQNSEIDDESFYELTLETQDLELEHVTVSAIVVGS</sequence>
<dbReference type="EMBL" id="MCBQ01018921">
    <property type="protein sequence ID" value="RKF57332.1"/>
    <property type="molecule type" value="Genomic_DNA"/>
</dbReference>
<evidence type="ECO:0000313" key="2">
    <source>
        <dbReference type="Proteomes" id="UP000283383"/>
    </source>
</evidence>
<evidence type="ECO:0000313" key="1">
    <source>
        <dbReference type="EMBL" id="RKF57332.1"/>
    </source>
</evidence>
<keyword evidence="2" id="KW-1185">Reference proteome</keyword>
<dbReference type="Proteomes" id="UP000283383">
    <property type="component" value="Unassembled WGS sequence"/>
</dbReference>
<accession>A0A420HIM8</accession>
<organism evidence="1 2">
    <name type="scientific">Golovinomyces cichoracearum</name>
    <dbReference type="NCBI Taxonomy" id="62708"/>
    <lineage>
        <taxon>Eukaryota</taxon>
        <taxon>Fungi</taxon>
        <taxon>Dikarya</taxon>
        <taxon>Ascomycota</taxon>
        <taxon>Pezizomycotina</taxon>
        <taxon>Leotiomycetes</taxon>
        <taxon>Erysiphales</taxon>
        <taxon>Erysiphaceae</taxon>
        <taxon>Golovinomyces</taxon>
    </lineage>
</organism>
<gene>
    <name evidence="1" type="ORF">GcM3_189031</name>
</gene>
<protein>
    <submittedName>
        <fullName evidence="1">Uncharacterized protein</fullName>
    </submittedName>
</protein>